<protein>
    <recommendedName>
        <fullName evidence="2">SET domain-containing protein</fullName>
    </recommendedName>
</protein>
<feature type="chain" id="PRO_5030901642" description="SET domain-containing protein" evidence="1">
    <location>
        <begin position="18"/>
        <end position="200"/>
    </location>
</feature>
<organism evidence="3">
    <name type="scientific">Ditylum brightwellii</name>
    <dbReference type="NCBI Taxonomy" id="49249"/>
    <lineage>
        <taxon>Eukaryota</taxon>
        <taxon>Sar</taxon>
        <taxon>Stramenopiles</taxon>
        <taxon>Ochrophyta</taxon>
        <taxon>Bacillariophyta</taxon>
        <taxon>Mediophyceae</taxon>
        <taxon>Lithodesmiophycidae</taxon>
        <taxon>Lithodesmiales</taxon>
        <taxon>Lithodesmiaceae</taxon>
        <taxon>Ditylum</taxon>
    </lineage>
</organism>
<dbReference type="EMBL" id="HBGN01039082">
    <property type="protein sequence ID" value="CAD9357417.1"/>
    <property type="molecule type" value="Transcribed_RNA"/>
</dbReference>
<dbReference type="GO" id="GO:0005634">
    <property type="term" value="C:nucleus"/>
    <property type="evidence" value="ECO:0007669"/>
    <property type="project" value="TreeGrafter"/>
</dbReference>
<proteinExistence type="predicted"/>
<sequence length="200" mass="22466">MKSVVCFLTLCTVPISAFNPSVTIKKDYQAVRPPLSKECLAHRSAVVAGVSIKMASHTKGLGAFAKYPIKFGTYVGEYSGEAMTLDEVLARFWGKREKDAADKMWSKSRHYRGQSESGDYLLEVTDGTFVDAEDGDVSTWTRFMNHASEETGACNVRPFMQTEIGGATHKYPRFFAMRDIRAGEELCWDYGEFYTEKSFD</sequence>
<dbReference type="AlphaFoldDB" id="A0A7S2A4I8"/>
<dbReference type="PANTHER" id="PTHR46167:SF1">
    <property type="entry name" value="N-LYSINE METHYLTRANSFERASE KMT5A"/>
    <property type="match status" value="1"/>
</dbReference>
<dbReference type="InterPro" id="IPR051760">
    <property type="entry name" value="KMT5A"/>
</dbReference>
<dbReference type="PANTHER" id="PTHR46167">
    <property type="entry name" value="N-LYSINE METHYLTRANSFERASE KMT5A"/>
    <property type="match status" value="1"/>
</dbReference>
<dbReference type="Pfam" id="PF00856">
    <property type="entry name" value="SET"/>
    <property type="match status" value="1"/>
</dbReference>
<gene>
    <name evidence="3" type="ORF">DBRI1063_LOCUS25001</name>
</gene>
<keyword evidence="1" id="KW-0732">Signal</keyword>
<dbReference type="GO" id="GO:0005700">
    <property type="term" value="C:polytene chromosome"/>
    <property type="evidence" value="ECO:0007669"/>
    <property type="project" value="TreeGrafter"/>
</dbReference>
<evidence type="ECO:0000256" key="1">
    <source>
        <dbReference type="SAM" id="SignalP"/>
    </source>
</evidence>
<dbReference type="SUPFAM" id="SSF82199">
    <property type="entry name" value="SET domain"/>
    <property type="match status" value="1"/>
</dbReference>
<feature type="signal peptide" evidence="1">
    <location>
        <begin position="1"/>
        <end position="17"/>
    </location>
</feature>
<evidence type="ECO:0000259" key="2">
    <source>
        <dbReference type="PROSITE" id="PS50280"/>
    </source>
</evidence>
<name>A0A7S2A4I8_9STRA</name>
<feature type="domain" description="SET" evidence="2">
    <location>
        <begin position="48"/>
        <end position="191"/>
    </location>
</feature>
<dbReference type="InterPro" id="IPR046341">
    <property type="entry name" value="SET_dom_sf"/>
</dbReference>
<dbReference type="GO" id="GO:0042799">
    <property type="term" value="F:histone H4K20 methyltransferase activity"/>
    <property type="evidence" value="ECO:0007669"/>
    <property type="project" value="TreeGrafter"/>
</dbReference>
<dbReference type="SMART" id="SM00317">
    <property type="entry name" value="SET"/>
    <property type="match status" value="1"/>
</dbReference>
<dbReference type="Gene3D" id="2.170.270.10">
    <property type="entry name" value="SET domain"/>
    <property type="match status" value="1"/>
</dbReference>
<dbReference type="GO" id="GO:0006357">
    <property type="term" value="P:regulation of transcription by RNA polymerase II"/>
    <property type="evidence" value="ECO:0007669"/>
    <property type="project" value="TreeGrafter"/>
</dbReference>
<dbReference type="PROSITE" id="PS50280">
    <property type="entry name" value="SET"/>
    <property type="match status" value="1"/>
</dbReference>
<reference evidence="3" key="1">
    <citation type="submission" date="2021-01" db="EMBL/GenBank/DDBJ databases">
        <authorList>
            <person name="Corre E."/>
            <person name="Pelletier E."/>
            <person name="Niang G."/>
            <person name="Scheremetjew M."/>
            <person name="Finn R."/>
            <person name="Kale V."/>
            <person name="Holt S."/>
            <person name="Cochrane G."/>
            <person name="Meng A."/>
            <person name="Brown T."/>
            <person name="Cohen L."/>
        </authorList>
    </citation>
    <scope>NUCLEOTIDE SEQUENCE</scope>
    <source>
        <strain evidence="3">Pop2</strain>
    </source>
</reference>
<accession>A0A7S2A4I8</accession>
<dbReference type="InterPro" id="IPR001214">
    <property type="entry name" value="SET_dom"/>
</dbReference>
<evidence type="ECO:0000313" key="3">
    <source>
        <dbReference type="EMBL" id="CAD9357417.1"/>
    </source>
</evidence>